<keyword evidence="3" id="KW-1185">Reference proteome</keyword>
<dbReference type="SUPFAM" id="SSF53448">
    <property type="entry name" value="Nucleotide-diphospho-sugar transferases"/>
    <property type="match status" value="1"/>
</dbReference>
<feature type="domain" description="Glycosyltransferase 2-like" evidence="1">
    <location>
        <begin position="11"/>
        <end position="129"/>
    </location>
</feature>
<organism evidence="2 3">
    <name type="scientific">Shewanella psychropiezotolerans</name>
    <dbReference type="NCBI Taxonomy" id="2593655"/>
    <lineage>
        <taxon>Bacteria</taxon>
        <taxon>Pseudomonadati</taxon>
        <taxon>Pseudomonadota</taxon>
        <taxon>Gammaproteobacteria</taxon>
        <taxon>Alteromonadales</taxon>
        <taxon>Shewanellaceae</taxon>
        <taxon>Shewanella</taxon>
    </lineage>
</organism>
<reference evidence="2 3" key="1">
    <citation type="submission" date="2019-07" db="EMBL/GenBank/DDBJ databases">
        <title>Shewanella sp. YLB-06 whole genomic sequence.</title>
        <authorList>
            <person name="Yu L."/>
        </authorList>
    </citation>
    <scope>NUCLEOTIDE SEQUENCE [LARGE SCALE GENOMIC DNA]</scope>
    <source>
        <strain evidence="2 3">YLB-06</strain>
    </source>
</reference>
<evidence type="ECO:0000259" key="1">
    <source>
        <dbReference type="Pfam" id="PF00535"/>
    </source>
</evidence>
<evidence type="ECO:0000313" key="3">
    <source>
        <dbReference type="Proteomes" id="UP000315947"/>
    </source>
</evidence>
<protein>
    <submittedName>
        <fullName evidence="2">Glycosyltransferase</fullName>
    </submittedName>
</protein>
<accession>A0ABX5WWN8</accession>
<sequence length="252" mass="29042">MSIYNSSELVSVIMPSYNSAETIEASINSVLKQSYSNWELIITDDLSIDNTVNIVREIAKVDHRIKLYTSLENGGAGKARNNCISKANGRFIAFLDADDLWLPKKLEKQITFMLEKNYYFTYTAYQKFSSKGIAGVISPVQEINYNKLLFSNEIGCLTVIYDTSEIGKKYMPLIRKRQDMGLWLEILKSVNKAYCLDEVLAMYRTDSGMTQNKLKVLSYQWEFYRKIVGLSFFRSSITFFVYACKGYMKSRK</sequence>
<name>A0ABX5WWN8_9GAMM</name>
<evidence type="ECO:0000313" key="2">
    <source>
        <dbReference type="EMBL" id="QDO83510.1"/>
    </source>
</evidence>
<dbReference type="Gene3D" id="3.90.550.10">
    <property type="entry name" value="Spore Coat Polysaccharide Biosynthesis Protein SpsA, Chain A"/>
    <property type="match status" value="1"/>
</dbReference>
<proteinExistence type="predicted"/>
<dbReference type="PANTHER" id="PTHR22916:SF3">
    <property type="entry name" value="UDP-GLCNAC:BETAGAL BETA-1,3-N-ACETYLGLUCOSAMINYLTRANSFERASE-LIKE PROTEIN 1"/>
    <property type="match status" value="1"/>
</dbReference>
<dbReference type="PANTHER" id="PTHR22916">
    <property type="entry name" value="GLYCOSYLTRANSFERASE"/>
    <property type="match status" value="1"/>
</dbReference>
<dbReference type="Proteomes" id="UP000315947">
    <property type="component" value="Chromosome"/>
</dbReference>
<dbReference type="CDD" id="cd00761">
    <property type="entry name" value="Glyco_tranf_GTA_type"/>
    <property type="match status" value="1"/>
</dbReference>
<dbReference type="InterPro" id="IPR029044">
    <property type="entry name" value="Nucleotide-diphossugar_trans"/>
</dbReference>
<dbReference type="Pfam" id="PF00535">
    <property type="entry name" value="Glycos_transf_2"/>
    <property type="match status" value="1"/>
</dbReference>
<dbReference type="RefSeq" id="WP_144045886.1">
    <property type="nucleotide sequence ID" value="NZ_CP041614.1"/>
</dbReference>
<dbReference type="EMBL" id="CP041614">
    <property type="protein sequence ID" value="QDO83510.1"/>
    <property type="molecule type" value="Genomic_DNA"/>
</dbReference>
<gene>
    <name evidence="2" type="ORF">FM037_10005</name>
</gene>
<dbReference type="InterPro" id="IPR001173">
    <property type="entry name" value="Glyco_trans_2-like"/>
</dbReference>